<reference evidence="1" key="1">
    <citation type="journal article" date="2020" name="mSystems">
        <title>Genome- and Community-Level Interaction Insights into Carbon Utilization and Element Cycling Functions of Hydrothermarchaeota in Hydrothermal Sediment.</title>
        <authorList>
            <person name="Zhou Z."/>
            <person name="Liu Y."/>
            <person name="Xu W."/>
            <person name="Pan J."/>
            <person name="Luo Z.H."/>
            <person name="Li M."/>
        </authorList>
    </citation>
    <scope>NUCLEOTIDE SEQUENCE [LARGE SCALE GENOMIC DNA]</scope>
    <source>
        <strain evidence="1">SpSt-6</strain>
    </source>
</reference>
<organism evidence="1">
    <name type="scientific">Thermodesulfobacterium geofontis</name>
    <dbReference type="NCBI Taxonomy" id="1295609"/>
    <lineage>
        <taxon>Bacteria</taxon>
        <taxon>Pseudomonadati</taxon>
        <taxon>Thermodesulfobacteriota</taxon>
        <taxon>Thermodesulfobacteria</taxon>
        <taxon>Thermodesulfobacteriales</taxon>
        <taxon>Thermodesulfobacteriaceae</taxon>
        <taxon>Thermodesulfobacterium</taxon>
    </lineage>
</organism>
<dbReference type="AlphaFoldDB" id="A0A7C4JQM8"/>
<comment type="caution">
    <text evidence="1">The sequence shown here is derived from an EMBL/GenBank/DDBJ whole genome shotgun (WGS) entry which is preliminary data.</text>
</comment>
<gene>
    <name evidence="1" type="ORF">ENT66_04250</name>
</gene>
<dbReference type="EMBL" id="DSZN01000074">
    <property type="protein sequence ID" value="HGQ85553.1"/>
    <property type="molecule type" value="Genomic_DNA"/>
</dbReference>
<accession>A0A7C4JQM8</accession>
<protein>
    <submittedName>
        <fullName evidence="1">Uncharacterized protein</fullName>
    </submittedName>
</protein>
<evidence type="ECO:0000313" key="1">
    <source>
        <dbReference type="EMBL" id="HGQ85553.1"/>
    </source>
</evidence>
<sequence length="54" mass="6163">MINSDLVKPEEIKDLENLKKIYDFYFVPVTSLAESLNTPLLANLCVVGAFLRNY</sequence>
<proteinExistence type="predicted"/>
<name>A0A7C4JQM8_9BACT</name>